<keyword evidence="3" id="KW-1185">Reference proteome</keyword>
<evidence type="ECO:0000313" key="3">
    <source>
        <dbReference type="Proteomes" id="UP000011687"/>
    </source>
</evidence>
<reference evidence="2 3" key="1">
    <citation type="journal article" date="2014" name="PLoS Genet.">
        <title>Phylogenetically driven sequencing of extremely halophilic archaea reveals strategies for static and dynamic osmo-response.</title>
        <authorList>
            <person name="Becker E.A."/>
            <person name="Seitzer P.M."/>
            <person name="Tritt A."/>
            <person name="Larsen D."/>
            <person name="Krusor M."/>
            <person name="Yao A.I."/>
            <person name="Wu D."/>
            <person name="Madern D."/>
            <person name="Eisen J.A."/>
            <person name="Darling A.E."/>
            <person name="Facciotti M.T."/>
        </authorList>
    </citation>
    <scope>NUCLEOTIDE SEQUENCE [LARGE SCALE GENOMIC DNA]</scope>
    <source>
        <strain evidence="2 3">ATCC 33799</strain>
    </source>
</reference>
<dbReference type="RefSeq" id="WP_007190705.1">
    <property type="nucleotide sequence ID" value="NZ_AOLS01000121.1"/>
</dbReference>
<accession>M0JL90</accession>
<dbReference type="EMBL" id="AOLS01000121">
    <property type="protein sequence ID" value="EMA09912.1"/>
    <property type="molecule type" value="Genomic_DNA"/>
</dbReference>
<gene>
    <name evidence="2" type="ORF">C435_21110</name>
</gene>
<evidence type="ECO:0000313" key="2">
    <source>
        <dbReference type="EMBL" id="EMA09912.1"/>
    </source>
</evidence>
<organism evidence="2 3">
    <name type="scientific">Haloarcula marismortui ATCC 33799</name>
    <dbReference type="NCBI Taxonomy" id="662475"/>
    <lineage>
        <taxon>Archaea</taxon>
        <taxon>Methanobacteriati</taxon>
        <taxon>Methanobacteriota</taxon>
        <taxon>Stenosarchaea group</taxon>
        <taxon>Halobacteria</taxon>
        <taxon>Halobacteriales</taxon>
        <taxon>Haloarculaceae</taxon>
        <taxon>Haloarcula</taxon>
    </lineage>
</organism>
<dbReference type="AlphaFoldDB" id="M0JL90"/>
<dbReference type="PATRIC" id="fig|662475.6.peg.4133"/>
<evidence type="ECO:0000256" key="1">
    <source>
        <dbReference type="SAM" id="MobiDB-lite"/>
    </source>
</evidence>
<proteinExistence type="predicted"/>
<sequence length="108" mass="11715">MSVTCTRATSEESTARTVTPGRTTSDKATREAIILGDPTDIGYAVVLPPVTSETQGAMNAIAAQTPFVAYRRPADKPTTYDSVETFLREHPEGGTLRPILNRHFNYTG</sequence>
<name>M0JL90_9EURY</name>
<comment type="caution">
    <text evidence="2">The sequence shown here is derived from an EMBL/GenBank/DDBJ whole genome shotgun (WGS) entry which is preliminary data.</text>
</comment>
<protein>
    <submittedName>
        <fullName evidence="2">Uncharacterized protein</fullName>
    </submittedName>
</protein>
<feature type="region of interest" description="Disordered" evidence="1">
    <location>
        <begin position="1"/>
        <end position="30"/>
    </location>
</feature>
<dbReference type="Proteomes" id="UP000011687">
    <property type="component" value="Unassembled WGS sequence"/>
</dbReference>